<feature type="domain" description="Beta-lactamase class A catalytic" evidence="2">
    <location>
        <begin position="105"/>
        <end position="305"/>
    </location>
</feature>
<dbReference type="EMBL" id="MEZJ01000047">
    <property type="protein sequence ID" value="OGD52796.1"/>
    <property type="molecule type" value="Genomic_DNA"/>
</dbReference>
<dbReference type="GO" id="GO:0030655">
    <property type="term" value="P:beta-lactam antibiotic catabolic process"/>
    <property type="evidence" value="ECO:0007669"/>
    <property type="project" value="InterPro"/>
</dbReference>
<evidence type="ECO:0000313" key="3">
    <source>
        <dbReference type="EMBL" id="OGD52796.1"/>
    </source>
</evidence>
<keyword evidence="1" id="KW-0812">Transmembrane</keyword>
<keyword evidence="1" id="KW-1133">Transmembrane helix</keyword>
<feature type="transmembrane region" description="Helical" evidence="1">
    <location>
        <begin position="28"/>
        <end position="45"/>
    </location>
</feature>
<dbReference type="InterPro" id="IPR000871">
    <property type="entry name" value="Beta-lactam_class-A"/>
</dbReference>
<evidence type="ECO:0000256" key="1">
    <source>
        <dbReference type="SAM" id="Phobius"/>
    </source>
</evidence>
<dbReference type="GO" id="GO:0008800">
    <property type="term" value="F:beta-lactamase activity"/>
    <property type="evidence" value="ECO:0007669"/>
    <property type="project" value="InterPro"/>
</dbReference>
<name>A0A1F5DCZ6_9BACT</name>
<dbReference type="InterPro" id="IPR045155">
    <property type="entry name" value="Beta-lactam_cat"/>
</dbReference>
<keyword evidence="1" id="KW-0472">Membrane</keyword>
<gene>
    <name evidence="3" type="ORF">A3J78_02130</name>
</gene>
<dbReference type="Pfam" id="PF13354">
    <property type="entry name" value="Beta-lactamase2"/>
    <property type="match status" value="1"/>
</dbReference>
<protein>
    <recommendedName>
        <fullName evidence="2">Beta-lactamase class A catalytic domain-containing protein</fullName>
    </recommendedName>
</protein>
<evidence type="ECO:0000259" key="2">
    <source>
        <dbReference type="Pfam" id="PF13354"/>
    </source>
</evidence>
<dbReference type="GO" id="GO:0046677">
    <property type="term" value="P:response to antibiotic"/>
    <property type="evidence" value="ECO:0007669"/>
    <property type="project" value="InterPro"/>
</dbReference>
<organism evidence="3 4">
    <name type="scientific">Candidatus Beckwithbacteria bacterium RBG_13_35_6</name>
    <dbReference type="NCBI Taxonomy" id="1797456"/>
    <lineage>
        <taxon>Bacteria</taxon>
        <taxon>Candidatus Beckwithiibacteriota</taxon>
    </lineage>
</organism>
<sequence length="331" mass="37986">MTLVTGDFQRRLDFSKDKASGQNNKRRIIIAVLFFGSTIASFLLWSKQNLGDLREIFFQRASYHVAKPEQTQLEKSLGFKPNLEDSEGLGKTINFITKDLMGTYGIYYYSLNSNKEFGINENEIFTAASVNKVPIIVSFYEQVEKGILKEDDTYSLLRNDIQDYGTGQMRYQKIGTTYLMSDLIELSGKLSDNTAAYVLEKYISRSYIQNRLNKLSLQKTSLKDNETTPKEIGSYFKMLYQGKLIKDENRDKIYKALTDTEYEDRISKLLPSNIRVVHKIGNEIQTSNDCGIVFSPNPYVLCILTKGTRESEALDFIPKLSLLIWEFAKKN</sequence>
<accession>A0A1F5DCZ6</accession>
<dbReference type="InterPro" id="IPR012338">
    <property type="entry name" value="Beta-lactam/transpept-like"/>
</dbReference>
<proteinExistence type="predicted"/>
<dbReference type="Proteomes" id="UP000178758">
    <property type="component" value="Unassembled WGS sequence"/>
</dbReference>
<reference evidence="3 4" key="1">
    <citation type="journal article" date="2016" name="Nat. Commun.">
        <title>Thousands of microbial genomes shed light on interconnected biogeochemical processes in an aquifer system.</title>
        <authorList>
            <person name="Anantharaman K."/>
            <person name="Brown C.T."/>
            <person name="Hug L.A."/>
            <person name="Sharon I."/>
            <person name="Castelle C.J."/>
            <person name="Probst A.J."/>
            <person name="Thomas B.C."/>
            <person name="Singh A."/>
            <person name="Wilkins M.J."/>
            <person name="Karaoz U."/>
            <person name="Brodie E.L."/>
            <person name="Williams K.H."/>
            <person name="Hubbard S.S."/>
            <person name="Banfield J.F."/>
        </authorList>
    </citation>
    <scope>NUCLEOTIDE SEQUENCE [LARGE SCALE GENOMIC DNA]</scope>
</reference>
<comment type="caution">
    <text evidence="3">The sequence shown here is derived from an EMBL/GenBank/DDBJ whole genome shotgun (WGS) entry which is preliminary data.</text>
</comment>
<dbReference type="AlphaFoldDB" id="A0A1F5DCZ6"/>
<dbReference type="PANTHER" id="PTHR35333">
    <property type="entry name" value="BETA-LACTAMASE"/>
    <property type="match status" value="1"/>
</dbReference>
<evidence type="ECO:0000313" key="4">
    <source>
        <dbReference type="Proteomes" id="UP000178758"/>
    </source>
</evidence>
<dbReference type="SUPFAM" id="SSF56601">
    <property type="entry name" value="beta-lactamase/transpeptidase-like"/>
    <property type="match status" value="1"/>
</dbReference>
<dbReference type="Gene3D" id="3.40.710.10">
    <property type="entry name" value="DD-peptidase/beta-lactamase superfamily"/>
    <property type="match status" value="1"/>
</dbReference>
<dbReference type="PANTHER" id="PTHR35333:SF3">
    <property type="entry name" value="BETA-LACTAMASE-TYPE TRANSPEPTIDASE FOLD CONTAINING PROTEIN"/>
    <property type="match status" value="1"/>
</dbReference>